<dbReference type="RefSeq" id="WP_182490874.1">
    <property type="nucleotide sequence ID" value="NZ_BAAAOV010000001.1"/>
</dbReference>
<name>A0A839ECV9_9MICO</name>
<dbReference type="CDD" id="cd10787">
    <property type="entry name" value="LamB_YcsF_like"/>
    <property type="match status" value="1"/>
</dbReference>
<evidence type="ECO:0000313" key="2">
    <source>
        <dbReference type="Proteomes" id="UP000585905"/>
    </source>
</evidence>
<evidence type="ECO:0000313" key="1">
    <source>
        <dbReference type="EMBL" id="MBA8848074.1"/>
    </source>
</evidence>
<keyword evidence="2" id="KW-1185">Reference proteome</keyword>
<dbReference type="PANTHER" id="PTHR30292:SF0">
    <property type="entry name" value="5-OXOPROLINASE SUBUNIT A"/>
    <property type="match status" value="1"/>
</dbReference>
<comment type="caution">
    <text evidence="1">The sequence shown here is derived from an EMBL/GenBank/DDBJ whole genome shotgun (WGS) entry which is preliminary data.</text>
</comment>
<sequence length="253" mass="26078">MPAIDLNSDLGESWLPEIVGDDEAMLALVSSANLACGAHGGDPNTMAAACRSAVAGGVVIGAHPSYDDREGFGRRDLDVEPRVLETQLREQVARLAETAAAAGGSARYLKPHGALYNRIVHDEERAEVVAGVAAIAGLSVMGMPGSAIERAALRAGIRFVTEAFVDRAYRPDGSLVPRSEPGAVLHDVAEVAARAVRLAVDGEVAAVDGSLVRIEAESLCVHGDTPGAVAMARSVRESLAAAGVDVRPVLGST</sequence>
<dbReference type="NCBIfam" id="NF003814">
    <property type="entry name" value="PRK05406.1-3"/>
    <property type="match status" value="1"/>
</dbReference>
<protein>
    <submittedName>
        <fullName evidence="1">UPF0271 protein</fullName>
    </submittedName>
</protein>
<proteinExistence type="predicted"/>
<dbReference type="InterPro" id="IPR005501">
    <property type="entry name" value="LamB/YcsF/PxpA-like"/>
</dbReference>
<dbReference type="AlphaFoldDB" id="A0A839ECV9"/>
<dbReference type="Gene3D" id="3.20.20.370">
    <property type="entry name" value="Glycoside hydrolase/deacetylase"/>
    <property type="match status" value="1"/>
</dbReference>
<dbReference type="SUPFAM" id="SSF88713">
    <property type="entry name" value="Glycoside hydrolase/deacetylase"/>
    <property type="match status" value="1"/>
</dbReference>
<organism evidence="1 2">
    <name type="scientific">Microcella alkalica</name>
    <dbReference type="NCBI Taxonomy" id="355930"/>
    <lineage>
        <taxon>Bacteria</taxon>
        <taxon>Bacillati</taxon>
        <taxon>Actinomycetota</taxon>
        <taxon>Actinomycetes</taxon>
        <taxon>Micrococcales</taxon>
        <taxon>Microbacteriaceae</taxon>
        <taxon>Microcella</taxon>
    </lineage>
</organism>
<dbReference type="Proteomes" id="UP000585905">
    <property type="component" value="Unassembled WGS sequence"/>
</dbReference>
<reference evidence="1 2" key="1">
    <citation type="submission" date="2020-07" db="EMBL/GenBank/DDBJ databases">
        <title>Sequencing the genomes of 1000 actinobacteria strains.</title>
        <authorList>
            <person name="Klenk H.-P."/>
        </authorList>
    </citation>
    <scope>NUCLEOTIDE SEQUENCE [LARGE SCALE GENOMIC DNA]</scope>
    <source>
        <strain evidence="1 2">DSM 19663</strain>
    </source>
</reference>
<dbReference type="NCBIfam" id="NF003816">
    <property type="entry name" value="PRK05406.1-5"/>
    <property type="match status" value="1"/>
</dbReference>
<dbReference type="InterPro" id="IPR011330">
    <property type="entry name" value="Glyco_hydro/deAcase_b/a-brl"/>
</dbReference>
<dbReference type="PANTHER" id="PTHR30292">
    <property type="entry name" value="UNCHARACTERIZED PROTEIN YBGL-RELATED"/>
    <property type="match status" value="1"/>
</dbReference>
<dbReference type="EMBL" id="JACGWX010000003">
    <property type="protein sequence ID" value="MBA8848074.1"/>
    <property type="molecule type" value="Genomic_DNA"/>
</dbReference>
<dbReference type="GO" id="GO:0005975">
    <property type="term" value="P:carbohydrate metabolic process"/>
    <property type="evidence" value="ECO:0007669"/>
    <property type="project" value="InterPro"/>
</dbReference>
<accession>A0A839ECV9</accession>
<gene>
    <name evidence="1" type="ORF">FHX53_001666</name>
</gene>
<dbReference type="Pfam" id="PF03746">
    <property type="entry name" value="LamB_YcsF"/>
    <property type="match status" value="1"/>
</dbReference>